<proteinExistence type="predicted"/>
<evidence type="ECO:0000313" key="3">
    <source>
        <dbReference type="EMBL" id="APG28269.1"/>
    </source>
</evidence>
<dbReference type="Proteomes" id="UP000182517">
    <property type="component" value="Chromosome"/>
</dbReference>
<accession>A0A1L3GQP6</accession>
<evidence type="ECO:0000313" key="4">
    <source>
        <dbReference type="Proteomes" id="UP000182517"/>
    </source>
</evidence>
<feature type="transmembrane region" description="Helical" evidence="2">
    <location>
        <begin position="64"/>
        <end position="82"/>
    </location>
</feature>
<feature type="transmembrane region" description="Helical" evidence="2">
    <location>
        <begin position="9"/>
        <end position="26"/>
    </location>
</feature>
<dbReference type="AlphaFoldDB" id="A0A1L3GQP6"/>
<dbReference type="EMBL" id="CP015519">
    <property type="protein sequence ID" value="APG28269.1"/>
    <property type="molecule type" value="Genomic_DNA"/>
</dbReference>
<organism evidence="3 4">
    <name type="scientific">Syntrophotalea acetylenivorans</name>
    <dbReference type="NCBI Taxonomy" id="1842532"/>
    <lineage>
        <taxon>Bacteria</taxon>
        <taxon>Pseudomonadati</taxon>
        <taxon>Thermodesulfobacteriota</taxon>
        <taxon>Desulfuromonadia</taxon>
        <taxon>Desulfuromonadales</taxon>
        <taxon>Syntrophotaleaceae</taxon>
        <taxon>Syntrophotalea</taxon>
    </lineage>
</organism>
<keyword evidence="2" id="KW-0472">Membrane</keyword>
<keyword evidence="4" id="KW-1185">Reference proteome</keyword>
<reference evidence="3 4" key="1">
    <citation type="journal article" date="2017" name="Genome Announc.">
        <title>Complete Genome Sequences of Two Acetylene-Fermenting Pelobacter acetylenicus Strains.</title>
        <authorList>
            <person name="Sutton J.M."/>
            <person name="Baesman S.M."/>
            <person name="Fierst J.L."/>
            <person name="Poret-Peterson A.T."/>
            <person name="Oremland R.S."/>
            <person name="Dunlap D.S."/>
            <person name="Akob D.M."/>
        </authorList>
    </citation>
    <scope>NUCLEOTIDE SEQUENCE [LARGE SCALE GENOMIC DNA]</scope>
    <source>
        <strain evidence="3 4">SFB93</strain>
    </source>
</reference>
<keyword evidence="2" id="KW-1133">Transmembrane helix</keyword>
<gene>
    <name evidence="3" type="ORF">A7E78_10680</name>
</gene>
<name>A0A1L3GQP6_9BACT</name>
<protein>
    <submittedName>
        <fullName evidence="3">Uncharacterized protein</fullName>
    </submittedName>
</protein>
<evidence type="ECO:0000256" key="2">
    <source>
        <dbReference type="SAM" id="Phobius"/>
    </source>
</evidence>
<dbReference type="OrthoDB" id="9982181at2"/>
<feature type="transmembrane region" description="Helical" evidence="2">
    <location>
        <begin position="32"/>
        <end position="52"/>
    </location>
</feature>
<dbReference type="KEGG" id="pef:A7E78_10680"/>
<sequence length="191" mass="21116">MLSTPLRKFISAALLTGTGLTGFWFGEGFLPLISSRVLLALIALPLATAALAPHRDSFHVRTTLLAAALLFIGAWFAGQTIAGRAFDECLNRGEEVRLALRNYRLEQGRFPQQLDNLAMDLPGQRLLHPPLLSYQPKEGDYRLSFANALVEYVANSRYPFLLPEIDPDPKLPTALEAPFQKEPAFAPSTPR</sequence>
<evidence type="ECO:0000256" key="1">
    <source>
        <dbReference type="SAM" id="MobiDB-lite"/>
    </source>
</evidence>
<feature type="region of interest" description="Disordered" evidence="1">
    <location>
        <begin position="172"/>
        <end position="191"/>
    </location>
</feature>
<keyword evidence="2" id="KW-0812">Transmembrane</keyword>
<dbReference type="RefSeq" id="WP_072284269.1">
    <property type="nucleotide sequence ID" value="NZ_CP015519.1"/>
</dbReference>